<evidence type="ECO:0000313" key="8">
    <source>
        <dbReference type="EMBL" id="KAK2597487.1"/>
    </source>
</evidence>
<dbReference type="GO" id="GO:0000981">
    <property type="term" value="F:DNA-binding transcription factor activity, RNA polymerase II-specific"/>
    <property type="evidence" value="ECO:0007669"/>
    <property type="project" value="InterPro"/>
</dbReference>
<evidence type="ECO:0000256" key="4">
    <source>
        <dbReference type="ARBA" id="ARBA00023125"/>
    </source>
</evidence>
<dbReference type="GO" id="GO:0000976">
    <property type="term" value="F:transcription cis-regulatory region binding"/>
    <property type="evidence" value="ECO:0007669"/>
    <property type="project" value="TreeGrafter"/>
</dbReference>
<gene>
    <name evidence="8" type="ORF">N8I77_012269</name>
</gene>
<dbReference type="SUPFAM" id="SSF57701">
    <property type="entry name" value="Zn2/Cys6 DNA-binding domain"/>
    <property type="match status" value="1"/>
</dbReference>
<dbReference type="PANTHER" id="PTHR37534:SF7">
    <property type="entry name" value="TRANSCRIPTIONAL ACTIVATOR PROTEIN UGA3"/>
    <property type="match status" value="1"/>
</dbReference>
<dbReference type="PROSITE" id="PS00463">
    <property type="entry name" value="ZN2_CY6_FUNGAL_1"/>
    <property type="match status" value="1"/>
</dbReference>
<evidence type="ECO:0000256" key="1">
    <source>
        <dbReference type="ARBA" id="ARBA00004123"/>
    </source>
</evidence>
<evidence type="ECO:0000256" key="3">
    <source>
        <dbReference type="ARBA" id="ARBA00023015"/>
    </source>
</evidence>
<dbReference type="GO" id="GO:0005634">
    <property type="term" value="C:nucleus"/>
    <property type="evidence" value="ECO:0007669"/>
    <property type="project" value="UniProtKB-SubCell"/>
</dbReference>
<evidence type="ECO:0000256" key="5">
    <source>
        <dbReference type="ARBA" id="ARBA00023163"/>
    </source>
</evidence>
<keyword evidence="9" id="KW-1185">Reference proteome</keyword>
<proteinExistence type="predicted"/>
<keyword evidence="6" id="KW-0539">Nucleus</keyword>
<keyword evidence="5" id="KW-0804">Transcription</keyword>
<dbReference type="PROSITE" id="PS50048">
    <property type="entry name" value="ZN2_CY6_FUNGAL_2"/>
    <property type="match status" value="1"/>
</dbReference>
<comment type="caution">
    <text evidence="8">The sequence shown here is derived from an EMBL/GenBank/DDBJ whole genome shotgun (WGS) entry which is preliminary data.</text>
</comment>
<keyword evidence="3" id="KW-0805">Transcription regulation</keyword>
<accession>A0AAD9S2B5</accession>
<dbReference type="GO" id="GO:0045944">
    <property type="term" value="P:positive regulation of transcription by RNA polymerase II"/>
    <property type="evidence" value="ECO:0007669"/>
    <property type="project" value="TreeGrafter"/>
</dbReference>
<dbReference type="PROSITE" id="PS51257">
    <property type="entry name" value="PROKAR_LIPOPROTEIN"/>
    <property type="match status" value="1"/>
</dbReference>
<evidence type="ECO:0000256" key="2">
    <source>
        <dbReference type="ARBA" id="ARBA00022833"/>
    </source>
</evidence>
<name>A0AAD9S2B5_PHOAM</name>
<protein>
    <recommendedName>
        <fullName evidence="7">Zn(2)-C6 fungal-type domain-containing protein</fullName>
    </recommendedName>
</protein>
<sequence>MRGEENGFIHSLPPFAAIIACIPNLSHLAARGRASSIFSPPSAPVITIAMSDQSLRRKPRSTGYTRQRQGCLTCRRRKKKCDRSYPFCGHCSRLNLVCERESPRPLHPDSGVEKAAHRAPGSGPDTGTLLFPYLETQDTLDNALGRSDSASSRRAMLRYYTTSFAAMLSTNHENNCFLSVLLPMAFESSTLMYTLTAWASTHLSQIEPRFRDIALQHRGTALRCLKADLDEMSISHEMWLAVTMASCSMESISDGTQNWYEHLVGGAIALGVPIGSNTPPSKDYSEFSTTEGKWLLRNFAYHDILMSVSMDCRPLPLGDYWLDQNEQKADPYFGLAARILRLIGQISCLNADFTDATMANSAVSGEISDKSTNAQFSETAKAIEAELIEWIYPDEYRGSTLAQLAETYSDAAFLHLYRTLRRHLRGFEPVLNGKIRKNVESICARVRDMPTGCLPECTLLFPLFMAGGEAEELSQIATIREKMRSINERRRFRNVEVCLQVLDELWRLRISGTGSMEGARLDWLDIVRSRGYKLALT</sequence>
<dbReference type="Proteomes" id="UP001265746">
    <property type="component" value="Unassembled WGS sequence"/>
</dbReference>
<keyword evidence="4" id="KW-0238">DNA-binding</keyword>
<dbReference type="InterPro" id="IPR036864">
    <property type="entry name" value="Zn2-C6_fun-type_DNA-bd_sf"/>
</dbReference>
<dbReference type="SMART" id="SM00066">
    <property type="entry name" value="GAL4"/>
    <property type="match status" value="1"/>
</dbReference>
<reference evidence="8" key="1">
    <citation type="submission" date="2023-06" db="EMBL/GenBank/DDBJ databases">
        <authorList>
            <person name="Noh H."/>
        </authorList>
    </citation>
    <scope>NUCLEOTIDE SEQUENCE</scope>
    <source>
        <strain evidence="8">DUCC20226</strain>
    </source>
</reference>
<dbReference type="Pfam" id="PF00172">
    <property type="entry name" value="Zn_clus"/>
    <property type="match status" value="1"/>
</dbReference>
<dbReference type="AlphaFoldDB" id="A0AAD9S2B5"/>
<feature type="domain" description="Zn(2)-C6 fungal-type" evidence="7">
    <location>
        <begin position="70"/>
        <end position="98"/>
    </location>
</feature>
<dbReference type="InterPro" id="IPR001138">
    <property type="entry name" value="Zn2Cys6_DnaBD"/>
</dbReference>
<dbReference type="EMBL" id="JAUJFL010000009">
    <property type="protein sequence ID" value="KAK2597487.1"/>
    <property type="molecule type" value="Genomic_DNA"/>
</dbReference>
<keyword evidence="2" id="KW-0862">Zinc</keyword>
<evidence type="ECO:0000256" key="6">
    <source>
        <dbReference type="ARBA" id="ARBA00023242"/>
    </source>
</evidence>
<organism evidence="8 9">
    <name type="scientific">Phomopsis amygdali</name>
    <name type="common">Fusicoccum amygdali</name>
    <dbReference type="NCBI Taxonomy" id="1214568"/>
    <lineage>
        <taxon>Eukaryota</taxon>
        <taxon>Fungi</taxon>
        <taxon>Dikarya</taxon>
        <taxon>Ascomycota</taxon>
        <taxon>Pezizomycotina</taxon>
        <taxon>Sordariomycetes</taxon>
        <taxon>Sordariomycetidae</taxon>
        <taxon>Diaporthales</taxon>
        <taxon>Diaporthaceae</taxon>
        <taxon>Diaporthe</taxon>
    </lineage>
</organism>
<comment type="subcellular location">
    <subcellularLocation>
        <location evidence="1">Nucleus</location>
    </subcellularLocation>
</comment>
<evidence type="ECO:0000313" key="9">
    <source>
        <dbReference type="Proteomes" id="UP001265746"/>
    </source>
</evidence>
<dbReference type="Gene3D" id="4.10.240.10">
    <property type="entry name" value="Zn(2)-C6 fungal-type DNA-binding domain"/>
    <property type="match status" value="1"/>
</dbReference>
<dbReference type="InterPro" id="IPR021858">
    <property type="entry name" value="Fun_TF"/>
</dbReference>
<evidence type="ECO:0000259" key="7">
    <source>
        <dbReference type="PROSITE" id="PS50048"/>
    </source>
</evidence>
<dbReference type="Pfam" id="PF11951">
    <property type="entry name" value="Fungal_trans_2"/>
    <property type="match status" value="1"/>
</dbReference>
<dbReference type="GO" id="GO:0008270">
    <property type="term" value="F:zinc ion binding"/>
    <property type="evidence" value="ECO:0007669"/>
    <property type="project" value="InterPro"/>
</dbReference>
<dbReference type="PANTHER" id="PTHR37534">
    <property type="entry name" value="TRANSCRIPTIONAL ACTIVATOR PROTEIN UGA3"/>
    <property type="match status" value="1"/>
</dbReference>
<dbReference type="CDD" id="cd00067">
    <property type="entry name" value="GAL4"/>
    <property type="match status" value="1"/>
</dbReference>